<gene>
    <name evidence="2" type="ORF">ACFSJT_15770</name>
</gene>
<dbReference type="InterPro" id="IPR006054">
    <property type="entry name" value="DnaQ"/>
</dbReference>
<dbReference type="Gene3D" id="3.30.420.10">
    <property type="entry name" value="Ribonuclease H-like superfamily/Ribonuclease H"/>
    <property type="match status" value="1"/>
</dbReference>
<dbReference type="RefSeq" id="WP_378321287.1">
    <property type="nucleotide sequence ID" value="NZ_JBHUHY010000016.1"/>
</dbReference>
<dbReference type="SMART" id="SM00479">
    <property type="entry name" value="EXOIII"/>
    <property type="match status" value="1"/>
</dbReference>
<dbReference type="PANTHER" id="PTHR30231">
    <property type="entry name" value="DNA POLYMERASE III SUBUNIT EPSILON"/>
    <property type="match status" value="1"/>
</dbReference>
<dbReference type="EMBL" id="JBHUHY010000016">
    <property type="protein sequence ID" value="MFD2188262.1"/>
    <property type="molecule type" value="Genomic_DNA"/>
</dbReference>
<organism evidence="2 3">
    <name type="scientific">Aquimarina celericrescens</name>
    <dbReference type="NCBI Taxonomy" id="1964542"/>
    <lineage>
        <taxon>Bacteria</taxon>
        <taxon>Pseudomonadati</taxon>
        <taxon>Bacteroidota</taxon>
        <taxon>Flavobacteriia</taxon>
        <taxon>Flavobacteriales</taxon>
        <taxon>Flavobacteriaceae</taxon>
        <taxon>Aquimarina</taxon>
    </lineage>
</organism>
<dbReference type="SUPFAM" id="SSF53098">
    <property type="entry name" value="Ribonuclease H-like"/>
    <property type="match status" value="1"/>
</dbReference>
<reference evidence="3" key="1">
    <citation type="journal article" date="2019" name="Int. J. Syst. Evol. Microbiol.">
        <title>The Global Catalogue of Microorganisms (GCM) 10K type strain sequencing project: providing services to taxonomists for standard genome sequencing and annotation.</title>
        <authorList>
            <consortium name="The Broad Institute Genomics Platform"/>
            <consortium name="The Broad Institute Genome Sequencing Center for Infectious Disease"/>
            <person name="Wu L."/>
            <person name="Ma J."/>
        </authorList>
    </citation>
    <scope>NUCLEOTIDE SEQUENCE [LARGE SCALE GENOMIC DNA]</scope>
    <source>
        <strain evidence="3">DT92</strain>
    </source>
</reference>
<proteinExistence type="predicted"/>
<dbReference type="InterPro" id="IPR012337">
    <property type="entry name" value="RNaseH-like_sf"/>
</dbReference>
<dbReference type="Proteomes" id="UP001597344">
    <property type="component" value="Unassembled WGS sequence"/>
</dbReference>
<keyword evidence="3" id="KW-1185">Reference proteome</keyword>
<sequence>MFTWFKQKNYPDFWKQYQEHFKNKEEHDLNTARFVVFDTETTGLDIKKDRILSIGAIAVTGNTMDVADSLEIYLKQDLFNSKTVAIHGILKEGNIIKSEEKEALAQFLDYIKNAILVAHHAAFDVTMINECLARQNLPKLKNKVLDTGTLFKKTTLCTSKDKLYALDELCTLFDIKKHDRHTASGDAFITGIVFLKILAQLSATRKTTLKSLFYNPNRRGLL</sequence>
<evidence type="ECO:0000313" key="2">
    <source>
        <dbReference type="EMBL" id="MFD2188262.1"/>
    </source>
</evidence>
<accession>A0ABW5B0H8</accession>
<dbReference type="CDD" id="cd06127">
    <property type="entry name" value="DEDDh"/>
    <property type="match status" value="1"/>
</dbReference>
<dbReference type="Pfam" id="PF00929">
    <property type="entry name" value="RNase_T"/>
    <property type="match status" value="1"/>
</dbReference>
<evidence type="ECO:0000313" key="3">
    <source>
        <dbReference type="Proteomes" id="UP001597344"/>
    </source>
</evidence>
<feature type="domain" description="Exonuclease" evidence="1">
    <location>
        <begin position="33"/>
        <end position="203"/>
    </location>
</feature>
<evidence type="ECO:0000259" key="1">
    <source>
        <dbReference type="SMART" id="SM00479"/>
    </source>
</evidence>
<protein>
    <submittedName>
        <fullName evidence="2">PolC-type DNA polymerase III</fullName>
    </submittedName>
</protein>
<dbReference type="InterPro" id="IPR013520">
    <property type="entry name" value="Ribonucl_H"/>
</dbReference>
<comment type="caution">
    <text evidence="2">The sequence shown here is derived from an EMBL/GenBank/DDBJ whole genome shotgun (WGS) entry which is preliminary data.</text>
</comment>
<dbReference type="NCBIfam" id="TIGR00573">
    <property type="entry name" value="dnaq"/>
    <property type="match status" value="1"/>
</dbReference>
<dbReference type="InterPro" id="IPR036397">
    <property type="entry name" value="RNaseH_sf"/>
</dbReference>
<dbReference type="PANTHER" id="PTHR30231:SF41">
    <property type="entry name" value="DNA POLYMERASE III SUBUNIT EPSILON"/>
    <property type="match status" value="1"/>
</dbReference>
<name>A0ABW5B0H8_9FLAO</name>